<dbReference type="AlphaFoldDB" id="A0A4V3UP40"/>
<evidence type="ECO:0000256" key="3">
    <source>
        <dbReference type="ARBA" id="ARBA00023242"/>
    </source>
</evidence>
<keyword evidence="3" id="KW-0539">Nucleus</keyword>
<dbReference type="GO" id="GO:0003700">
    <property type="term" value="F:DNA-binding transcription factor activity"/>
    <property type="evidence" value="ECO:0007669"/>
    <property type="project" value="InterPro"/>
</dbReference>
<feature type="region of interest" description="Disordered" evidence="4">
    <location>
        <begin position="1"/>
        <end position="22"/>
    </location>
</feature>
<gene>
    <name evidence="6" type="ORF">EYZ11_006957</name>
</gene>
<accession>A0A4V3UP40</accession>
<dbReference type="SMART" id="SM00906">
    <property type="entry name" value="Fungal_trans"/>
    <property type="match status" value="1"/>
</dbReference>
<name>A0A4V3UP40_9EURO</name>
<evidence type="ECO:0000256" key="4">
    <source>
        <dbReference type="SAM" id="MobiDB-lite"/>
    </source>
</evidence>
<dbReference type="GO" id="GO:0008270">
    <property type="term" value="F:zinc ion binding"/>
    <property type="evidence" value="ECO:0007669"/>
    <property type="project" value="InterPro"/>
</dbReference>
<evidence type="ECO:0000313" key="7">
    <source>
        <dbReference type="Proteomes" id="UP000308092"/>
    </source>
</evidence>
<comment type="caution">
    <text evidence="6">The sequence shown here is derived from an EMBL/GenBank/DDBJ whole genome shotgun (WGS) entry which is preliminary data.</text>
</comment>
<dbReference type="STRING" id="1220188.A0A4V3UP40"/>
<dbReference type="Pfam" id="PF04082">
    <property type="entry name" value="Fungal_trans"/>
    <property type="match status" value="1"/>
</dbReference>
<dbReference type="GO" id="GO:0006351">
    <property type="term" value="P:DNA-templated transcription"/>
    <property type="evidence" value="ECO:0007669"/>
    <property type="project" value="InterPro"/>
</dbReference>
<dbReference type="InterPro" id="IPR007219">
    <property type="entry name" value="XnlR_reg_dom"/>
</dbReference>
<sequence length="692" mass="77767">MDQEQSRRGGRQKRPRVPDAQRLADCGPDVALTDVFPVANIKKSAKVACPVHAANSIGGPVGLRVFNPSGRNVSPYRGRERHMRRIIRHFMGDISFTTSDLQGIADALEKDRDDSRSQDAGDLGGQSLSESYSLEPLSMNTMHYSGELSHWNFSKMIRRRLQSLGHDSETTDGFFRATGLQSSSSFVTSSMMYFPPRNVAEFLTDTFVQFAQTNYFYFDIATFRQKMDFYYTTDGPLTIDDTGWICTLLMAFAIGTQFAYMQTKPGQSNPPFSEEIPDDHIGLELYRFSCRLIPDMITIASVETVQAFLLLGVYTLPIDTSGLAYTYFGLAIKMAIQNGMHRKYSGATLDPLTIELRNRLWCRISILHGRPVSISRVDFDTDMPTEVNGLQFTNGISSLPNITANIYLTDQMGELARIILRLRQCSPSRQTHHLRELRAVRKELCDWWASLPFEVHCRDLNPNGPLFRCNVHLELTYSTATIYIGRPFIFLQPKSPAQESTDDIRTETVKMLSGDCVRACLRIIDLCQLMHDSVGLARVSYTEFSSCRAALLALIAQRLTRSSEEICNALARGMVLIRQMCVGLESARSEVAVIEALERARLQLDSPSETEPGPAVSETGYEQFRRWAQLWRVESLSSPPLPELGHENIEIPDLDSSVPSFDGFLSSFPQELNAFAAIPTLDDFDLPAEWPT</sequence>
<dbReference type="GO" id="GO:0003677">
    <property type="term" value="F:DNA binding"/>
    <property type="evidence" value="ECO:0007669"/>
    <property type="project" value="InterPro"/>
</dbReference>
<dbReference type="Proteomes" id="UP000308092">
    <property type="component" value="Unassembled WGS sequence"/>
</dbReference>
<dbReference type="CDD" id="cd12148">
    <property type="entry name" value="fungal_TF_MHR"/>
    <property type="match status" value="1"/>
</dbReference>
<reference evidence="6 7" key="1">
    <citation type="submission" date="2019-03" db="EMBL/GenBank/DDBJ databases">
        <title>The genome sequence of a newly discovered highly antifungal drug resistant Aspergillus species, Aspergillus tanneri NIH 1004.</title>
        <authorList>
            <person name="Mounaud S."/>
            <person name="Singh I."/>
            <person name="Joardar V."/>
            <person name="Pakala S."/>
            <person name="Pakala S."/>
            <person name="Venepally P."/>
            <person name="Hoover J."/>
            <person name="Nierman W."/>
            <person name="Chung J."/>
            <person name="Losada L."/>
        </authorList>
    </citation>
    <scope>NUCLEOTIDE SEQUENCE [LARGE SCALE GENOMIC DNA]</scope>
    <source>
        <strain evidence="6 7">NIH1004</strain>
    </source>
</reference>
<feature type="domain" description="Xylanolytic transcriptional activator regulatory" evidence="5">
    <location>
        <begin position="324"/>
        <end position="390"/>
    </location>
</feature>
<keyword evidence="7" id="KW-1185">Reference proteome</keyword>
<dbReference type="PANTHER" id="PTHR46910:SF15">
    <property type="entry name" value="PRNA PROTEIN"/>
    <property type="match status" value="1"/>
</dbReference>
<dbReference type="PANTHER" id="PTHR46910">
    <property type="entry name" value="TRANSCRIPTION FACTOR PDR1"/>
    <property type="match status" value="1"/>
</dbReference>
<keyword evidence="2" id="KW-0804">Transcription</keyword>
<dbReference type="EMBL" id="SOSA01000257">
    <property type="protein sequence ID" value="THC93564.1"/>
    <property type="molecule type" value="Genomic_DNA"/>
</dbReference>
<organism evidence="6 7">
    <name type="scientific">Aspergillus tanneri</name>
    <dbReference type="NCBI Taxonomy" id="1220188"/>
    <lineage>
        <taxon>Eukaryota</taxon>
        <taxon>Fungi</taxon>
        <taxon>Dikarya</taxon>
        <taxon>Ascomycota</taxon>
        <taxon>Pezizomycotina</taxon>
        <taxon>Eurotiomycetes</taxon>
        <taxon>Eurotiomycetidae</taxon>
        <taxon>Eurotiales</taxon>
        <taxon>Aspergillaceae</taxon>
        <taxon>Aspergillus</taxon>
        <taxon>Aspergillus subgen. Circumdati</taxon>
    </lineage>
</organism>
<evidence type="ECO:0000256" key="2">
    <source>
        <dbReference type="ARBA" id="ARBA00023163"/>
    </source>
</evidence>
<evidence type="ECO:0000313" key="6">
    <source>
        <dbReference type="EMBL" id="THC93564.1"/>
    </source>
</evidence>
<dbReference type="VEuPathDB" id="FungiDB:EYZ11_006957"/>
<keyword evidence="1" id="KW-0805">Transcription regulation</keyword>
<evidence type="ECO:0000259" key="5">
    <source>
        <dbReference type="SMART" id="SM00906"/>
    </source>
</evidence>
<proteinExistence type="predicted"/>
<protein>
    <recommendedName>
        <fullName evidence="5">Xylanolytic transcriptional activator regulatory domain-containing protein</fullName>
    </recommendedName>
</protein>
<dbReference type="InterPro" id="IPR050987">
    <property type="entry name" value="AtrR-like"/>
</dbReference>
<evidence type="ECO:0000256" key="1">
    <source>
        <dbReference type="ARBA" id="ARBA00023015"/>
    </source>
</evidence>